<keyword evidence="3" id="KW-1185">Reference proteome</keyword>
<dbReference type="EMBL" id="CAAALY010012136">
    <property type="protein sequence ID" value="VEL11555.1"/>
    <property type="molecule type" value="Genomic_DNA"/>
</dbReference>
<comment type="caution">
    <text evidence="2">The sequence shown here is derived from an EMBL/GenBank/DDBJ whole genome shotgun (WGS) entry which is preliminary data.</text>
</comment>
<accession>A0A448WH42</accession>
<keyword evidence="1" id="KW-0732">Signal</keyword>
<dbReference type="Proteomes" id="UP000784294">
    <property type="component" value="Unassembled WGS sequence"/>
</dbReference>
<reference evidence="2" key="1">
    <citation type="submission" date="2018-11" db="EMBL/GenBank/DDBJ databases">
        <authorList>
            <consortium name="Pathogen Informatics"/>
        </authorList>
    </citation>
    <scope>NUCLEOTIDE SEQUENCE</scope>
</reference>
<sequence>MCCFLCCLVPCLWRLSAFIDQWLNVYFKPFHPGLHEHLIRTFMPGQASPRAQCEQCAYCCFVCPVECYRTGTGRDKYALNRVCLGYMGFLLGQADIVDVQAEQEKYGSYSDARYYWKFGRWPWDDQVLQASDTEESAS</sequence>
<organism evidence="2 3">
    <name type="scientific">Protopolystoma xenopodis</name>
    <dbReference type="NCBI Taxonomy" id="117903"/>
    <lineage>
        <taxon>Eukaryota</taxon>
        <taxon>Metazoa</taxon>
        <taxon>Spiralia</taxon>
        <taxon>Lophotrochozoa</taxon>
        <taxon>Platyhelminthes</taxon>
        <taxon>Monogenea</taxon>
        <taxon>Polyopisthocotylea</taxon>
        <taxon>Polystomatidea</taxon>
        <taxon>Polystomatidae</taxon>
        <taxon>Protopolystoma</taxon>
    </lineage>
</organism>
<gene>
    <name evidence="2" type="ORF">PXEA_LOCUS4995</name>
</gene>
<name>A0A448WH42_9PLAT</name>
<feature type="chain" id="PRO_5019311732" description="4Fe-4S ferredoxin-type domain-containing protein" evidence="1">
    <location>
        <begin position="18"/>
        <end position="138"/>
    </location>
</feature>
<evidence type="ECO:0000313" key="3">
    <source>
        <dbReference type="Proteomes" id="UP000784294"/>
    </source>
</evidence>
<feature type="signal peptide" evidence="1">
    <location>
        <begin position="1"/>
        <end position="17"/>
    </location>
</feature>
<dbReference type="AlphaFoldDB" id="A0A448WH42"/>
<evidence type="ECO:0000256" key="1">
    <source>
        <dbReference type="SAM" id="SignalP"/>
    </source>
</evidence>
<evidence type="ECO:0000313" key="2">
    <source>
        <dbReference type="EMBL" id="VEL11555.1"/>
    </source>
</evidence>
<proteinExistence type="predicted"/>
<evidence type="ECO:0008006" key="4">
    <source>
        <dbReference type="Google" id="ProtNLM"/>
    </source>
</evidence>
<protein>
    <recommendedName>
        <fullName evidence="4">4Fe-4S ferredoxin-type domain-containing protein</fullName>
    </recommendedName>
</protein>